<evidence type="ECO:0000259" key="7">
    <source>
        <dbReference type="Pfam" id="PF16177"/>
    </source>
</evidence>
<dbReference type="GO" id="GO:0030729">
    <property type="term" value="F:acetoacetate-CoA ligase activity"/>
    <property type="evidence" value="ECO:0007669"/>
    <property type="project" value="UniProtKB-EC"/>
</dbReference>
<dbReference type="InterPro" id="IPR005914">
    <property type="entry name" value="Acac_CoA_synth"/>
</dbReference>
<comment type="caution">
    <text evidence="8">The sequence shown here is derived from an EMBL/GenBank/DDBJ whole genome shotgun (WGS) entry which is preliminary data.</text>
</comment>
<evidence type="ECO:0000256" key="1">
    <source>
        <dbReference type="ARBA" id="ARBA00006432"/>
    </source>
</evidence>
<evidence type="ECO:0000259" key="5">
    <source>
        <dbReference type="Pfam" id="PF00501"/>
    </source>
</evidence>
<dbReference type="EMBL" id="AMRJ01000036">
    <property type="protein sequence ID" value="EKF73076.1"/>
    <property type="molecule type" value="Genomic_DNA"/>
</dbReference>
<dbReference type="STRING" id="1177179.A11A3_15487"/>
<dbReference type="PANTHER" id="PTHR42921">
    <property type="entry name" value="ACETOACETYL-COA SYNTHETASE"/>
    <property type="match status" value="1"/>
</dbReference>
<protein>
    <submittedName>
        <fullName evidence="8">Acetoacetyl-CoA synthetase</fullName>
        <ecNumber evidence="8">6.2.1.16</ecNumber>
    </submittedName>
</protein>
<dbReference type="SUPFAM" id="SSF56801">
    <property type="entry name" value="Acetyl-CoA synthetase-like"/>
    <property type="match status" value="1"/>
</dbReference>
<evidence type="ECO:0000313" key="9">
    <source>
        <dbReference type="Proteomes" id="UP000010164"/>
    </source>
</evidence>
<dbReference type="Proteomes" id="UP000010164">
    <property type="component" value="Unassembled WGS sequence"/>
</dbReference>
<dbReference type="InterPro" id="IPR032387">
    <property type="entry name" value="ACAS_N"/>
</dbReference>
<feature type="domain" description="AMP-binding enzyme C-terminal" evidence="6">
    <location>
        <begin position="543"/>
        <end position="613"/>
    </location>
</feature>
<dbReference type="Pfam" id="PF13193">
    <property type="entry name" value="AMP-binding_C"/>
    <property type="match status" value="1"/>
</dbReference>
<organism evidence="8 9">
    <name type="scientific">Alcanivorax hongdengensis A-11-3</name>
    <dbReference type="NCBI Taxonomy" id="1177179"/>
    <lineage>
        <taxon>Bacteria</taxon>
        <taxon>Pseudomonadati</taxon>
        <taxon>Pseudomonadota</taxon>
        <taxon>Gammaproteobacteria</taxon>
        <taxon>Oceanospirillales</taxon>
        <taxon>Alcanivoracaceae</taxon>
        <taxon>Alcanivorax</taxon>
    </lineage>
</organism>
<dbReference type="CDD" id="cd05943">
    <property type="entry name" value="AACS"/>
    <property type="match status" value="1"/>
</dbReference>
<dbReference type="InterPro" id="IPR025110">
    <property type="entry name" value="AMP-bd_C"/>
</dbReference>
<dbReference type="InterPro" id="IPR020845">
    <property type="entry name" value="AMP-binding_CS"/>
</dbReference>
<dbReference type="Pfam" id="PF16177">
    <property type="entry name" value="ACAS_N"/>
    <property type="match status" value="1"/>
</dbReference>
<keyword evidence="3" id="KW-0547">Nucleotide-binding</keyword>
<dbReference type="GO" id="GO:0006629">
    <property type="term" value="P:lipid metabolic process"/>
    <property type="evidence" value="ECO:0007669"/>
    <property type="project" value="InterPro"/>
</dbReference>
<feature type="domain" description="AMP-dependent synthetase/ligase" evidence="5">
    <location>
        <begin position="93"/>
        <end position="464"/>
    </location>
</feature>
<keyword evidence="4" id="KW-0067">ATP-binding</keyword>
<dbReference type="NCBIfam" id="TIGR01217">
    <property type="entry name" value="ac_ac_CoA_syn"/>
    <property type="match status" value="1"/>
</dbReference>
<dbReference type="NCBIfam" id="NF002937">
    <property type="entry name" value="PRK03584.1"/>
    <property type="match status" value="1"/>
</dbReference>
<dbReference type="PANTHER" id="PTHR42921:SF1">
    <property type="entry name" value="ACETOACETYL-COA SYNTHETASE"/>
    <property type="match status" value="1"/>
</dbReference>
<dbReference type="GO" id="GO:0005524">
    <property type="term" value="F:ATP binding"/>
    <property type="evidence" value="ECO:0007669"/>
    <property type="project" value="UniProtKB-KW"/>
</dbReference>
<dbReference type="PROSITE" id="PS00455">
    <property type="entry name" value="AMP_BINDING"/>
    <property type="match status" value="1"/>
</dbReference>
<evidence type="ECO:0000256" key="2">
    <source>
        <dbReference type="ARBA" id="ARBA00022598"/>
    </source>
</evidence>
<sequence>MTSPLWQPGPQQQHCRLARFQQQARELSGQPLADYQALHTWSVQQPDAFWRQVWDFCGVVGEPGDTVMEGAEQFRDTRWFPNGRLNYAENLLRRQDDHPALVSVLEDGTRTQISYAQLRVAAGQVAAQLKAAGIQPGDRVAGFMPNRIETVIAALGAAWIGAVWSSCSPDFGVSAVLDRFGQIEPRVLVACDGYHYNGKWIDLQTRIDALHQALKPDLLVVVPGQGDSSRVEKALIWQTWLDNATPAPAFARLPFNHPLFILYSSGTTGQPKCIVHGAGGTLLQQTKELQLHGDVGDQDTLFYFTTCGWMMWNWLICGLHTGATLVLYDGNPAYPNTARLFDLVDAEGISHFGTSAKFVQAVEKSGLQPRHSHDLNTLRTLFSTGSPLLHESYDFLYQQVKPDLLVSSISGGTDIISCFALGNPLLPVYRGELQCLGLGMDVAVFDDNGEPLVDSKGELVCRQPFPSCPVSFWNDPDGSRFHKAYFARFDRPGQKQVWAHGDYAQLVPHEHHQGLIIHGRSDAVLNPGGVRIGTAEIYRQVETLDDIREAIVVGQEFEGDVRVVLFVVPADGVTLTDALQTRIRQAIRQGASPRHVPAVIASVPEIPRTVSGKIVELAVREVIHGRPVTNRNALANPQALEHFSNRSELQS</sequence>
<dbReference type="PATRIC" id="fig|1177179.3.peg.3049"/>
<dbReference type="Gene3D" id="3.40.50.12780">
    <property type="entry name" value="N-terminal domain of ligase-like"/>
    <property type="match status" value="1"/>
</dbReference>
<dbReference type="InterPro" id="IPR042099">
    <property type="entry name" value="ANL_N_sf"/>
</dbReference>
<comment type="similarity">
    <text evidence="1">Belongs to the ATP-dependent AMP-binding enzyme family.</text>
</comment>
<name>L0W840_9GAMM</name>
<dbReference type="OrthoDB" id="9803968at2"/>
<dbReference type="AlphaFoldDB" id="L0W840"/>
<evidence type="ECO:0000259" key="6">
    <source>
        <dbReference type="Pfam" id="PF13193"/>
    </source>
</evidence>
<keyword evidence="9" id="KW-1185">Reference proteome</keyword>
<evidence type="ECO:0000256" key="4">
    <source>
        <dbReference type="ARBA" id="ARBA00022840"/>
    </source>
</evidence>
<gene>
    <name evidence="8" type="ORF">A11A3_15487</name>
</gene>
<evidence type="ECO:0000256" key="3">
    <source>
        <dbReference type="ARBA" id="ARBA00022741"/>
    </source>
</evidence>
<reference evidence="8 9" key="1">
    <citation type="journal article" date="2012" name="J. Bacteriol.">
        <title>Genome Sequence of the Alkane-Degrading Bacterium Alcanivorax hongdengensis Type Strain A-11-3.</title>
        <authorList>
            <person name="Lai Q."/>
            <person name="Shao Z."/>
        </authorList>
    </citation>
    <scope>NUCLEOTIDE SEQUENCE [LARGE SCALE GENOMIC DNA]</scope>
    <source>
        <strain evidence="8 9">A-11-3</strain>
    </source>
</reference>
<feature type="domain" description="Acetyl-coenzyme A synthetase N-terminal" evidence="7">
    <location>
        <begin position="35"/>
        <end position="90"/>
    </location>
</feature>
<proteinExistence type="inferred from homology"/>
<dbReference type="RefSeq" id="WP_008930264.1">
    <property type="nucleotide sequence ID" value="NZ_AMRJ01000036.1"/>
</dbReference>
<dbReference type="eggNOG" id="COG0365">
    <property type="taxonomic scope" value="Bacteria"/>
</dbReference>
<evidence type="ECO:0000313" key="8">
    <source>
        <dbReference type="EMBL" id="EKF73076.1"/>
    </source>
</evidence>
<dbReference type="InterPro" id="IPR045851">
    <property type="entry name" value="AMP-bd_C_sf"/>
</dbReference>
<dbReference type="InterPro" id="IPR000873">
    <property type="entry name" value="AMP-dep_synth/lig_dom"/>
</dbReference>
<keyword evidence="2 8" id="KW-0436">Ligase</keyword>
<dbReference type="Pfam" id="PF00501">
    <property type="entry name" value="AMP-binding"/>
    <property type="match status" value="1"/>
</dbReference>
<dbReference type="Gene3D" id="3.30.300.30">
    <property type="match status" value="1"/>
</dbReference>
<accession>L0W840</accession>
<dbReference type="EC" id="6.2.1.16" evidence="8"/>